<organism evidence="1 2">
    <name type="scientific">Pseudodesulfovibrio sediminis</name>
    <dbReference type="NCBI Taxonomy" id="2810563"/>
    <lineage>
        <taxon>Bacteria</taxon>
        <taxon>Pseudomonadati</taxon>
        <taxon>Thermodesulfobacteriota</taxon>
        <taxon>Desulfovibrionia</taxon>
        <taxon>Desulfovibrionales</taxon>
        <taxon>Desulfovibrionaceae</taxon>
    </lineage>
</organism>
<dbReference type="Proteomes" id="UP001053296">
    <property type="component" value="Chromosome"/>
</dbReference>
<keyword evidence="2" id="KW-1185">Reference proteome</keyword>
<name>A0ABM7P239_9BACT</name>
<gene>
    <name evidence="1" type="ORF">PSDVSF_00860</name>
</gene>
<dbReference type="RefSeq" id="WP_229592481.1">
    <property type="nucleotide sequence ID" value="NZ_AP024485.1"/>
</dbReference>
<dbReference type="EMBL" id="AP024485">
    <property type="protein sequence ID" value="BCS86844.1"/>
    <property type="molecule type" value="Genomic_DNA"/>
</dbReference>
<proteinExistence type="predicted"/>
<reference evidence="1" key="1">
    <citation type="journal article" date="2022" name="Arch. Microbiol.">
        <title>Pseudodesulfovibrio sediminis sp. nov., a mesophilic and neutrophilic sulfate-reducing bacterium isolated from sediment of a brackish lake.</title>
        <authorList>
            <person name="Takahashi A."/>
            <person name="Kojima H."/>
            <person name="Watanabe M."/>
            <person name="Fukui M."/>
        </authorList>
    </citation>
    <scope>NUCLEOTIDE SEQUENCE</scope>
    <source>
        <strain evidence="1">SF6</strain>
    </source>
</reference>
<sequence>MPSKTQLLNKLKTVWCLIVSLIIWCWRRLNDKISIVVIGFILTGIIGQQLTNTYNDLAWEREAYLRTELGLFEAKKKLIYEYTDLLSEYKSTYNHLFNEMRTALRAPKKELGKPLTKVAKLNNELGDIRERIRTAGRKFWPFVKATQPKQVVQLLHNSFNRICKAQNDLFINGWNLRVHSADDQQIDSFLEQAGKEKISVDNSIKALSHALMVNLFTNEFQHTKPQISNWSIN</sequence>
<evidence type="ECO:0000313" key="1">
    <source>
        <dbReference type="EMBL" id="BCS86844.1"/>
    </source>
</evidence>
<accession>A0ABM7P239</accession>
<protein>
    <submittedName>
        <fullName evidence="1">Uncharacterized protein</fullName>
    </submittedName>
</protein>
<evidence type="ECO:0000313" key="2">
    <source>
        <dbReference type="Proteomes" id="UP001053296"/>
    </source>
</evidence>